<dbReference type="InterPro" id="IPR036388">
    <property type="entry name" value="WH-like_DNA-bd_sf"/>
</dbReference>
<dbReference type="InterPro" id="IPR036390">
    <property type="entry name" value="WH_DNA-bd_sf"/>
</dbReference>
<evidence type="ECO:0000256" key="4">
    <source>
        <dbReference type="ARBA" id="ARBA00023163"/>
    </source>
</evidence>
<dbReference type="SUPFAM" id="SSF46785">
    <property type="entry name" value="Winged helix' DNA-binding domain"/>
    <property type="match status" value="1"/>
</dbReference>
<dbReference type="RefSeq" id="WP_188777021.1">
    <property type="nucleotide sequence ID" value="NZ_BMMB01000008.1"/>
</dbReference>
<dbReference type="InterPro" id="IPR050950">
    <property type="entry name" value="HTH-type_LysR_regulators"/>
</dbReference>
<dbReference type="PROSITE" id="PS50931">
    <property type="entry name" value="HTH_LYSR"/>
    <property type="match status" value="1"/>
</dbReference>
<evidence type="ECO:0000313" key="6">
    <source>
        <dbReference type="EMBL" id="MDR6243834.1"/>
    </source>
</evidence>
<evidence type="ECO:0000256" key="1">
    <source>
        <dbReference type="ARBA" id="ARBA00009437"/>
    </source>
</evidence>
<keyword evidence="3 6" id="KW-0238">DNA-binding</keyword>
<dbReference type="PRINTS" id="PR00039">
    <property type="entry name" value="HTHLYSR"/>
</dbReference>
<dbReference type="PANTHER" id="PTHR30419:SF24">
    <property type="entry name" value="HTH-TYPE TRANSCRIPTIONAL REGULATOR CZCR"/>
    <property type="match status" value="1"/>
</dbReference>
<dbReference type="InterPro" id="IPR000847">
    <property type="entry name" value="LysR_HTH_N"/>
</dbReference>
<keyword evidence="7" id="KW-1185">Reference proteome</keyword>
<reference evidence="6 7" key="1">
    <citation type="submission" date="2023-07" db="EMBL/GenBank/DDBJ databases">
        <title>Genomic Encyclopedia of Type Strains, Phase IV (KMG-IV): sequencing the most valuable type-strain genomes for metagenomic binning, comparative biology and taxonomic classification.</title>
        <authorList>
            <person name="Goeker M."/>
        </authorList>
    </citation>
    <scope>NUCLEOTIDE SEQUENCE [LARGE SCALE GENOMIC DNA]</scope>
    <source>
        <strain evidence="6 7">DSM 22170</strain>
    </source>
</reference>
<keyword evidence="2" id="KW-0805">Transcription regulation</keyword>
<dbReference type="Pfam" id="PF00126">
    <property type="entry name" value="HTH_1"/>
    <property type="match status" value="1"/>
</dbReference>
<dbReference type="PANTHER" id="PTHR30419">
    <property type="entry name" value="HTH-TYPE TRANSCRIPTIONAL REGULATOR YBHD"/>
    <property type="match status" value="1"/>
</dbReference>
<evidence type="ECO:0000256" key="2">
    <source>
        <dbReference type="ARBA" id="ARBA00023015"/>
    </source>
</evidence>
<evidence type="ECO:0000313" key="7">
    <source>
        <dbReference type="Proteomes" id="UP001185028"/>
    </source>
</evidence>
<keyword evidence="4" id="KW-0804">Transcription</keyword>
<evidence type="ECO:0000256" key="3">
    <source>
        <dbReference type="ARBA" id="ARBA00023125"/>
    </source>
</evidence>
<dbReference type="GO" id="GO:0003677">
    <property type="term" value="F:DNA binding"/>
    <property type="evidence" value="ECO:0007669"/>
    <property type="project" value="UniProtKB-KW"/>
</dbReference>
<name>A0ABU1IX53_9BACL</name>
<sequence length="294" mass="33272">MTITQIMIFVRVAETLNFTQAAQELHMTQPAVSHAIASIENELDVKLLLRDRKKGVLLTDIGQRVVREFRSILQSMNRVEQHVAAEKGLDIGTITVGAFPSASAYFLPPIIHRIQQQYPNLVFDLHEGSTNEVKEWVHSRRIDAGLILLPDPLVETIPLYSDQMVLLLPEQHPFQQLEQITIRHLHGQDMILCKGGHEVAILDAFEREKSQLHIRFTTHNVSTLVQMVRQGLGIGIVSDLALSMFPHELTVKPVYPIIHRQIGIATLSMEQASLATRLFIRTAQELFLPEPIEK</sequence>
<dbReference type="CDD" id="cd05466">
    <property type="entry name" value="PBP2_LTTR_substrate"/>
    <property type="match status" value="1"/>
</dbReference>
<dbReference type="SUPFAM" id="SSF53850">
    <property type="entry name" value="Periplasmic binding protein-like II"/>
    <property type="match status" value="1"/>
</dbReference>
<evidence type="ECO:0000259" key="5">
    <source>
        <dbReference type="PROSITE" id="PS50931"/>
    </source>
</evidence>
<feature type="domain" description="HTH lysR-type" evidence="5">
    <location>
        <begin position="1"/>
        <end position="59"/>
    </location>
</feature>
<dbReference type="EMBL" id="JAVDQH010000005">
    <property type="protein sequence ID" value="MDR6243834.1"/>
    <property type="molecule type" value="Genomic_DNA"/>
</dbReference>
<protein>
    <submittedName>
        <fullName evidence="6">DNA-binding transcriptional LysR family regulator</fullName>
    </submittedName>
</protein>
<gene>
    <name evidence="6" type="ORF">JOC58_001727</name>
</gene>
<dbReference type="InterPro" id="IPR005119">
    <property type="entry name" value="LysR_subst-bd"/>
</dbReference>
<proteinExistence type="inferred from homology"/>
<accession>A0ABU1IX53</accession>
<organism evidence="6 7">
    <name type="scientific">Paenibacillus hunanensis</name>
    <dbReference type="NCBI Taxonomy" id="539262"/>
    <lineage>
        <taxon>Bacteria</taxon>
        <taxon>Bacillati</taxon>
        <taxon>Bacillota</taxon>
        <taxon>Bacilli</taxon>
        <taxon>Bacillales</taxon>
        <taxon>Paenibacillaceae</taxon>
        <taxon>Paenibacillus</taxon>
    </lineage>
</organism>
<dbReference type="Proteomes" id="UP001185028">
    <property type="component" value="Unassembled WGS sequence"/>
</dbReference>
<dbReference type="Gene3D" id="3.40.190.10">
    <property type="entry name" value="Periplasmic binding protein-like II"/>
    <property type="match status" value="2"/>
</dbReference>
<dbReference type="Pfam" id="PF03466">
    <property type="entry name" value="LysR_substrate"/>
    <property type="match status" value="1"/>
</dbReference>
<comment type="caution">
    <text evidence="6">The sequence shown here is derived from an EMBL/GenBank/DDBJ whole genome shotgun (WGS) entry which is preliminary data.</text>
</comment>
<comment type="similarity">
    <text evidence="1">Belongs to the LysR transcriptional regulatory family.</text>
</comment>
<dbReference type="Gene3D" id="1.10.10.10">
    <property type="entry name" value="Winged helix-like DNA-binding domain superfamily/Winged helix DNA-binding domain"/>
    <property type="match status" value="1"/>
</dbReference>